<dbReference type="GeneID" id="31005281"/>
<dbReference type="Pfam" id="PF06985">
    <property type="entry name" value="HET"/>
    <property type="match status" value="1"/>
</dbReference>
<name>A0A225ATM5_TALAT</name>
<gene>
    <name evidence="2" type="ORF">UA08_05525</name>
</gene>
<evidence type="ECO:0000313" key="2">
    <source>
        <dbReference type="EMBL" id="OKL58949.1"/>
    </source>
</evidence>
<dbReference type="AlphaFoldDB" id="A0A225ATM5"/>
<accession>A0A225ATM5</accession>
<dbReference type="RefSeq" id="XP_020119070.1">
    <property type="nucleotide sequence ID" value="XM_020268321.1"/>
</dbReference>
<dbReference type="EMBL" id="LFMY01000008">
    <property type="protein sequence ID" value="OKL58949.1"/>
    <property type="molecule type" value="Genomic_DNA"/>
</dbReference>
<evidence type="ECO:0000313" key="3">
    <source>
        <dbReference type="Proteomes" id="UP000214365"/>
    </source>
</evidence>
<dbReference type="OrthoDB" id="2426273at2759"/>
<dbReference type="InterPro" id="IPR010730">
    <property type="entry name" value="HET"/>
</dbReference>
<organism evidence="2 3">
    <name type="scientific">Talaromyces atroroseus</name>
    <dbReference type="NCBI Taxonomy" id="1441469"/>
    <lineage>
        <taxon>Eukaryota</taxon>
        <taxon>Fungi</taxon>
        <taxon>Dikarya</taxon>
        <taxon>Ascomycota</taxon>
        <taxon>Pezizomycotina</taxon>
        <taxon>Eurotiomycetes</taxon>
        <taxon>Eurotiomycetidae</taxon>
        <taxon>Eurotiales</taxon>
        <taxon>Trichocomaceae</taxon>
        <taxon>Talaromyces</taxon>
        <taxon>Talaromyces sect. Trachyspermi</taxon>
    </lineage>
</organism>
<dbReference type="PANTHER" id="PTHR39596">
    <property type="match status" value="1"/>
</dbReference>
<dbReference type="STRING" id="1441469.A0A225ATM5"/>
<sequence length="740" mass="85021">MAEHLFFPEKPEKPLRIEYTGPLYDGGEWDEYPTRHGWKKGNGDIEWLGFLLAHAKEVECWLYFGMLFYVFGETLNQADFLRKEESEELLTTTHLCDYVDNVQEWKKKKYGERAVTIVDKVCKELETFKDSLRDEMKLAIRLICQALWNTSVKRDGPRPQPEHVSRWLLSDTYETVRMIKSEWCPWEVMKSRFTGCHVDTMAYLLQLNRRKPAWDNRTHVACGLTKCGHIPADVEHLHAILKDGGIPLAKITPLADEDGDAGFKIEIVRKRTGRPYVAISHVWSDGMGNCNGNSLPNCQVRLLYEQATRLVTDKEYIPRQVGDPLEHIETGVSRLAHFAFGQARGKDKSVLVWIDTLCIPEQRDVRSLAIQRIRQVYLDAYRVLILDSEMREVESNSISRTQLLIRVVFCSGWMRRLWTLQEGLAAKYRLYVLFSDKPVNIATIADEILTKIDKNKLPILQERVAYHAMSVWFMFFKESIDYASKFIRTLDFFGSPFVERAFDKGHILSANWYNVGTRTATKPEDRPIILAGVLNFDVKPILDAKGGPEERMRVFYGMLDEFPYGILFEEEPRFEDEGMRWAVKQCQFSGMPHVLGGKTGKITPRGLQVSSLSSWLFPSMVALDISSADFQSTSGDWLVQHNLKDATTVDACTLHFTNSVKLMPDKVYGVILQREESYAGKSCTFALVEYQSTEADNVHYARYVGVGTARRVLIWGFLPRDGYLLPFGFKSLEKRVWVVG</sequence>
<protein>
    <recommendedName>
        <fullName evidence="1">Heterokaryon incompatibility domain-containing protein</fullName>
    </recommendedName>
</protein>
<reference evidence="2 3" key="1">
    <citation type="submission" date="2015-06" db="EMBL/GenBank/DDBJ databases">
        <title>Talaromyces atroroseus IBT 11181 draft genome.</title>
        <authorList>
            <person name="Rasmussen K.B."/>
            <person name="Rasmussen S."/>
            <person name="Petersen B."/>
            <person name="Sicheritz-Ponten T."/>
            <person name="Mortensen U.H."/>
            <person name="Thrane U."/>
        </authorList>
    </citation>
    <scope>NUCLEOTIDE SEQUENCE [LARGE SCALE GENOMIC DNA]</scope>
    <source>
        <strain evidence="2 3">IBT 11181</strain>
    </source>
</reference>
<evidence type="ECO:0000259" key="1">
    <source>
        <dbReference type="Pfam" id="PF06985"/>
    </source>
</evidence>
<comment type="caution">
    <text evidence="2">The sequence shown here is derived from an EMBL/GenBank/DDBJ whole genome shotgun (WGS) entry which is preliminary data.</text>
</comment>
<feature type="domain" description="Heterokaryon incompatibility" evidence="1">
    <location>
        <begin position="276"/>
        <end position="392"/>
    </location>
</feature>
<dbReference type="PANTHER" id="PTHR39596:SF2">
    <property type="entry name" value="HET DOMAIN PROTEIN (AFU_ORTHOLOGUE AFUA_1G17550)-RELATED"/>
    <property type="match status" value="1"/>
</dbReference>
<keyword evidence="3" id="KW-1185">Reference proteome</keyword>
<dbReference type="Proteomes" id="UP000214365">
    <property type="component" value="Unassembled WGS sequence"/>
</dbReference>
<proteinExistence type="predicted"/>